<name>A0A9N9BMJ4_FUNMO</name>
<proteinExistence type="predicted"/>
<comment type="caution">
    <text evidence="1">The sequence shown here is derived from an EMBL/GenBank/DDBJ whole genome shotgun (WGS) entry which is preliminary data.</text>
</comment>
<evidence type="ECO:0000313" key="2">
    <source>
        <dbReference type="Proteomes" id="UP000789375"/>
    </source>
</evidence>
<evidence type="ECO:0000313" key="1">
    <source>
        <dbReference type="EMBL" id="CAG8569555.1"/>
    </source>
</evidence>
<dbReference type="AlphaFoldDB" id="A0A9N9BMJ4"/>
<organism evidence="1 2">
    <name type="scientific">Funneliformis mosseae</name>
    <name type="common">Endomycorrhizal fungus</name>
    <name type="synonym">Glomus mosseae</name>
    <dbReference type="NCBI Taxonomy" id="27381"/>
    <lineage>
        <taxon>Eukaryota</taxon>
        <taxon>Fungi</taxon>
        <taxon>Fungi incertae sedis</taxon>
        <taxon>Mucoromycota</taxon>
        <taxon>Glomeromycotina</taxon>
        <taxon>Glomeromycetes</taxon>
        <taxon>Glomerales</taxon>
        <taxon>Glomeraceae</taxon>
        <taxon>Funneliformis</taxon>
    </lineage>
</organism>
<sequence>MHVSKSTDKYVGEVIKCVEPNEVVELAKSAAQLVGKPTLNSIIDENHDAYLAIKQTESFLKQYCHQQWQKEYNYPWIGETTTPSESSKAGAFEDCIIYDENATNFNFTAYLKAKFDNFILSPTEVDQFVKDILNIIKSEGSTVHSTLRGHCNKFDFKVANKITSHCDFYFTSASVPDQSGKPFLVMYWCACFYKAKNG</sequence>
<accession>A0A9N9BMJ4</accession>
<dbReference type="EMBL" id="CAJVPP010001712">
    <property type="protein sequence ID" value="CAG8569555.1"/>
    <property type="molecule type" value="Genomic_DNA"/>
</dbReference>
<dbReference type="Proteomes" id="UP000789375">
    <property type="component" value="Unassembled WGS sequence"/>
</dbReference>
<gene>
    <name evidence="1" type="ORF">FMOSSE_LOCUS7382</name>
</gene>
<reference evidence="1" key="1">
    <citation type="submission" date="2021-06" db="EMBL/GenBank/DDBJ databases">
        <authorList>
            <person name="Kallberg Y."/>
            <person name="Tangrot J."/>
            <person name="Rosling A."/>
        </authorList>
    </citation>
    <scope>NUCLEOTIDE SEQUENCE</scope>
    <source>
        <strain evidence="1">87-6 pot B 2015</strain>
    </source>
</reference>
<keyword evidence="2" id="KW-1185">Reference proteome</keyword>
<protein>
    <submittedName>
        <fullName evidence="1">1030_t:CDS:1</fullName>
    </submittedName>
</protein>